<dbReference type="InterPro" id="IPR020019">
    <property type="entry name" value="AcTrfase_PglD-like"/>
</dbReference>
<dbReference type="AlphaFoldDB" id="E0RX14"/>
<keyword evidence="5" id="KW-1185">Reference proteome</keyword>
<dbReference type="InterPro" id="IPR050179">
    <property type="entry name" value="Trans_hexapeptide_repeat"/>
</dbReference>
<keyword evidence="4" id="KW-0808">Transferase</keyword>
<feature type="active site" description="Proton acceptor" evidence="1">
    <location>
        <position position="138"/>
    </location>
</feature>
<dbReference type="GO" id="GO:0016740">
    <property type="term" value="F:transferase activity"/>
    <property type="evidence" value="ECO:0007669"/>
    <property type="project" value="UniProtKB-KW"/>
</dbReference>
<dbReference type="InterPro" id="IPR001451">
    <property type="entry name" value="Hexapep"/>
</dbReference>
<dbReference type="eggNOG" id="COG1043">
    <property type="taxonomic scope" value="Bacteria"/>
</dbReference>
<accession>E0RX14</accession>
<dbReference type="HOGENOM" id="CLU_081811_1_1_9"/>
<feature type="site" description="Increases basicity of active site His" evidence="1">
    <location>
        <position position="139"/>
    </location>
</feature>
<protein>
    <submittedName>
        <fullName evidence="4">Acetyltransferase</fullName>
    </submittedName>
</protein>
<reference evidence="4 5" key="1">
    <citation type="journal article" date="2010" name="PLoS ONE">
        <title>The glycobiome of the rumen bacterium Butyrivibrio proteoclasticus B316(T) highlights adaptation to a polysaccharide-rich environment.</title>
        <authorList>
            <person name="Kelly W.J."/>
            <person name="Leahy S.C."/>
            <person name="Altermann E."/>
            <person name="Yeoman C.J."/>
            <person name="Dunne J.C."/>
            <person name="Kong Z."/>
            <person name="Pacheco D.M."/>
            <person name="Li D."/>
            <person name="Noel S.J."/>
            <person name="Moon C.D."/>
            <person name="Cookson A.L."/>
            <person name="Attwood G.T."/>
        </authorList>
    </citation>
    <scope>NUCLEOTIDE SEQUENCE [LARGE SCALE GENOMIC DNA]</scope>
    <source>
        <strain evidence="5">ATCC 51982 / DSM 14932 / B316</strain>
    </source>
</reference>
<evidence type="ECO:0000259" key="3">
    <source>
        <dbReference type="Pfam" id="PF17836"/>
    </source>
</evidence>
<name>E0RX14_BUTPB</name>
<dbReference type="CDD" id="cd03360">
    <property type="entry name" value="LbH_AT_putative"/>
    <property type="match status" value="1"/>
</dbReference>
<dbReference type="InterPro" id="IPR011004">
    <property type="entry name" value="Trimer_LpxA-like_sf"/>
</dbReference>
<organism evidence="4 5">
    <name type="scientific">Butyrivibrio proteoclasticus (strain ATCC 51982 / DSM 14932 / B316)</name>
    <name type="common">Clostridium proteoclasticum</name>
    <dbReference type="NCBI Taxonomy" id="515622"/>
    <lineage>
        <taxon>Bacteria</taxon>
        <taxon>Bacillati</taxon>
        <taxon>Bacillota</taxon>
        <taxon>Clostridia</taxon>
        <taxon>Lachnospirales</taxon>
        <taxon>Lachnospiraceae</taxon>
        <taxon>Butyrivibrio</taxon>
    </lineage>
</organism>
<dbReference type="RefSeq" id="WP_013281575.1">
    <property type="nucleotide sequence ID" value="NC_014387.1"/>
</dbReference>
<evidence type="ECO:0000256" key="1">
    <source>
        <dbReference type="PIRSR" id="PIRSR620019-1"/>
    </source>
</evidence>
<dbReference type="Pfam" id="PF17836">
    <property type="entry name" value="PglD_N"/>
    <property type="match status" value="1"/>
</dbReference>
<dbReference type="Gene3D" id="2.160.10.10">
    <property type="entry name" value="Hexapeptide repeat proteins"/>
    <property type="match status" value="2"/>
</dbReference>
<sequence length="218" mass="24020">MNLAVYGAGGSGREVYDLLQHCPKQRQKWDEIVFIDDTKEEGNLHDSKRMPFSRLKELYTPDNTEVIIAIGEPKQRERLYNEVISSGYIFGNLIHDNSFISDYAKIGSGIVIQEGVIISSDAVINDNVYINHRCMIGHDVVIGSNCQISANVVISGGAHVGETTFIGGMSCVRDHTNIGTHCIVSMGAAVLKDVCDYSIAMGNPARVIRKNENEKVFN</sequence>
<evidence type="ECO:0000313" key="4">
    <source>
        <dbReference type="EMBL" id="ADL34922.1"/>
    </source>
</evidence>
<gene>
    <name evidence="4" type="ordered locus">bpr_I2189</name>
</gene>
<feature type="binding site" evidence="2">
    <location>
        <position position="71"/>
    </location>
    <ligand>
        <name>substrate</name>
    </ligand>
</feature>
<feature type="domain" description="PglD N-terminal" evidence="3">
    <location>
        <begin position="2"/>
        <end position="83"/>
    </location>
</feature>
<dbReference type="PANTHER" id="PTHR43300:SF7">
    <property type="entry name" value="UDP-N-ACETYLBACILLOSAMINE N-ACETYLTRANSFERASE"/>
    <property type="match status" value="1"/>
</dbReference>
<dbReference type="InterPro" id="IPR041561">
    <property type="entry name" value="PglD_N"/>
</dbReference>
<dbReference type="STRING" id="515622.bpr_I2189"/>
<dbReference type="NCBIfam" id="TIGR03570">
    <property type="entry name" value="NeuD_NnaD"/>
    <property type="match status" value="1"/>
</dbReference>
<dbReference type="EMBL" id="CP001810">
    <property type="protein sequence ID" value="ADL34922.1"/>
    <property type="molecule type" value="Genomic_DNA"/>
</dbReference>
<dbReference type="PANTHER" id="PTHR43300">
    <property type="entry name" value="ACETYLTRANSFERASE"/>
    <property type="match status" value="1"/>
</dbReference>
<dbReference type="SUPFAM" id="SSF51161">
    <property type="entry name" value="Trimeric LpxA-like enzymes"/>
    <property type="match status" value="1"/>
</dbReference>
<evidence type="ECO:0000313" key="5">
    <source>
        <dbReference type="Proteomes" id="UP000001299"/>
    </source>
</evidence>
<proteinExistence type="predicted"/>
<dbReference type="Gene3D" id="3.40.50.20">
    <property type="match status" value="1"/>
</dbReference>
<dbReference type="Pfam" id="PF00132">
    <property type="entry name" value="Hexapep"/>
    <property type="match status" value="1"/>
</dbReference>
<evidence type="ECO:0000256" key="2">
    <source>
        <dbReference type="PIRSR" id="PIRSR620019-2"/>
    </source>
</evidence>
<dbReference type="Proteomes" id="UP000001299">
    <property type="component" value="Chromosome 1"/>
</dbReference>
<dbReference type="KEGG" id="bpb:bpr_I2189"/>